<protein>
    <recommendedName>
        <fullName evidence="6">Immunity protein</fullName>
    </recommendedName>
</protein>
<dbReference type="PANTHER" id="PTHR16943">
    <property type="entry name" value="2-METHYLCITRATE DEHYDRATASE-RELATED"/>
    <property type="match status" value="1"/>
</dbReference>
<dbReference type="PANTHER" id="PTHR16943:SF8">
    <property type="entry name" value="2-METHYLCITRATE DEHYDRATASE"/>
    <property type="match status" value="1"/>
</dbReference>
<dbReference type="Pfam" id="PF19305">
    <property type="entry name" value="MmgE_PrpD_C"/>
    <property type="match status" value="1"/>
</dbReference>
<gene>
    <name evidence="4" type="ORF">A5892_13180</name>
</gene>
<dbReference type="KEGG" id="haa:A5892_13180"/>
<keyword evidence="5" id="KW-1185">Reference proteome</keyword>
<organism evidence="4 5">
    <name type="scientific">Halotalea alkalilenta</name>
    <dbReference type="NCBI Taxonomy" id="376489"/>
    <lineage>
        <taxon>Bacteria</taxon>
        <taxon>Pseudomonadati</taxon>
        <taxon>Pseudomonadota</taxon>
        <taxon>Gammaproteobacteria</taxon>
        <taxon>Oceanospirillales</taxon>
        <taxon>Halomonadaceae</taxon>
        <taxon>Halotalea</taxon>
    </lineage>
</organism>
<dbReference type="STRING" id="376489.A5892_13180"/>
<name>A0A172YGS1_9GAMM</name>
<dbReference type="Gene3D" id="3.30.1330.120">
    <property type="entry name" value="2-methylcitrate dehydratase PrpD"/>
    <property type="match status" value="1"/>
</dbReference>
<dbReference type="EMBL" id="CP015243">
    <property type="protein sequence ID" value="ANF58306.1"/>
    <property type="molecule type" value="Genomic_DNA"/>
</dbReference>
<dbReference type="GO" id="GO:0016829">
    <property type="term" value="F:lyase activity"/>
    <property type="evidence" value="ECO:0007669"/>
    <property type="project" value="InterPro"/>
</dbReference>
<feature type="domain" description="MmgE/PrpD C-terminal" evidence="3">
    <location>
        <begin position="263"/>
        <end position="398"/>
    </location>
</feature>
<dbReference type="InterPro" id="IPR005656">
    <property type="entry name" value="MmgE_PrpD"/>
</dbReference>
<comment type="similarity">
    <text evidence="1">Belongs to the PrpD family.</text>
</comment>
<dbReference type="InterPro" id="IPR042188">
    <property type="entry name" value="MmgE/PrpD_sf_2"/>
</dbReference>
<dbReference type="Gene3D" id="1.10.4100.10">
    <property type="entry name" value="2-methylcitrate dehydratase PrpD"/>
    <property type="match status" value="1"/>
</dbReference>
<evidence type="ECO:0000313" key="4">
    <source>
        <dbReference type="EMBL" id="ANF58306.1"/>
    </source>
</evidence>
<evidence type="ECO:0000256" key="1">
    <source>
        <dbReference type="ARBA" id="ARBA00006174"/>
    </source>
</evidence>
<dbReference type="InterPro" id="IPR045337">
    <property type="entry name" value="MmgE_PrpD_C"/>
</dbReference>
<sequence length="450" mass="47590">MNTSRTCSPSPGRLTNALAFAIQRSSPSDASARAAARRGVADFIASALPVATALVPDSGLGAVRETFAHGEPGDRAVLLGYLGHALDFDDYHAGMRGHPSTVVLPALLAAWERRPGSSEDFLSAYILGVEVAGRLGLAIGSRHYVAGFHSTATLGTIAAAAAVARLHRLDIERTSIALGLAATQAAGLRAQFGSAAKPLHAGLAARAGYESARLAALDFPANQEVLPGFLDTLGLGAARPERLLADWGAPWRIVTPGLEFKRYPTCGGTHGAADAALALRVRLVEAYGADRLDELIEHVVVQFPPGADVAPFIRLPKNGVEARFSLEYVIAAALLEGGVALSRFVEGPVDVRLAALAARVVREEDPAAPPDALDPDARFHRIILRLTSKRELIERVTRAEVVARPVDIDAKLAETLEGPALNRLRHHLALRGDRDIDALLEFLTLNGSTP</sequence>
<dbReference type="AlphaFoldDB" id="A0A172YGS1"/>
<dbReference type="Proteomes" id="UP000077875">
    <property type="component" value="Chromosome"/>
</dbReference>
<evidence type="ECO:0000259" key="2">
    <source>
        <dbReference type="Pfam" id="PF03972"/>
    </source>
</evidence>
<dbReference type="RefSeq" id="WP_064123198.1">
    <property type="nucleotide sequence ID" value="NZ_CP015243.1"/>
</dbReference>
<evidence type="ECO:0000313" key="5">
    <source>
        <dbReference type="Proteomes" id="UP000077875"/>
    </source>
</evidence>
<proteinExistence type="inferred from homology"/>
<dbReference type="InterPro" id="IPR042183">
    <property type="entry name" value="MmgE/PrpD_sf_1"/>
</dbReference>
<dbReference type="SUPFAM" id="SSF103378">
    <property type="entry name" value="2-methylcitrate dehydratase PrpD"/>
    <property type="match status" value="1"/>
</dbReference>
<reference evidence="4 5" key="1">
    <citation type="submission" date="2016-04" db="EMBL/GenBank/DDBJ databases">
        <title>Complete Genome Sequence of Halotalea alkalilenta IHB B 13600.</title>
        <authorList>
            <person name="Swarnkar M.K."/>
            <person name="Sharma A."/>
            <person name="Kaushal K."/>
            <person name="Soni R."/>
            <person name="Rana S."/>
            <person name="Singh A.K."/>
            <person name="Gulati A."/>
        </authorList>
    </citation>
    <scope>NUCLEOTIDE SEQUENCE [LARGE SCALE GENOMIC DNA]</scope>
    <source>
        <strain evidence="4 5">IHB B 13600</strain>
    </source>
</reference>
<evidence type="ECO:0000259" key="3">
    <source>
        <dbReference type="Pfam" id="PF19305"/>
    </source>
</evidence>
<dbReference type="InterPro" id="IPR045336">
    <property type="entry name" value="MmgE_PrpD_N"/>
</dbReference>
<evidence type="ECO:0008006" key="6">
    <source>
        <dbReference type="Google" id="ProtNLM"/>
    </source>
</evidence>
<dbReference type="InterPro" id="IPR036148">
    <property type="entry name" value="MmgE/PrpD_sf"/>
</dbReference>
<accession>A0A172YGS1</accession>
<dbReference type="Pfam" id="PF03972">
    <property type="entry name" value="MmgE_PrpD_N"/>
    <property type="match status" value="1"/>
</dbReference>
<feature type="domain" description="MmgE/PrpD N-terminal" evidence="2">
    <location>
        <begin position="72"/>
        <end position="227"/>
    </location>
</feature>